<name>A0A150HDX1_9MICO</name>
<feature type="compositionally biased region" description="Basic residues" evidence="1">
    <location>
        <begin position="58"/>
        <end position="67"/>
    </location>
</feature>
<dbReference type="Proteomes" id="UP000075357">
    <property type="component" value="Unassembled WGS sequence"/>
</dbReference>
<protein>
    <submittedName>
        <fullName evidence="2">Uncharacterized protein</fullName>
    </submittedName>
</protein>
<evidence type="ECO:0000313" key="3">
    <source>
        <dbReference type="Proteomes" id="UP000075357"/>
    </source>
</evidence>
<feature type="compositionally biased region" description="Polar residues" evidence="1">
    <location>
        <begin position="118"/>
        <end position="137"/>
    </location>
</feature>
<reference evidence="2 3" key="1">
    <citation type="submission" date="2016-01" db="EMBL/GenBank/DDBJ databases">
        <title>Draft genome sequences of Microbacterium laevaniformans LCDC 91-0039 and the type strain of Microbacterium hominis LCDC 84-209.</title>
        <authorList>
            <person name="Bernier A.-M."/>
            <person name="Bernard K."/>
        </authorList>
    </citation>
    <scope>NUCLEOTIDE SEQUENCE [LARGE SCALE GENOMIC DNA]</scope>
    <source>
        <strain evidence="2 3">LCDC 91-0039</strain>
    </source>
</reference>
<organism evidence="2 3">
    <name type="scientific">Microbacterium laevaniformans</name>
    <dbReference type="NCBI Taxonomy" id="36807"/>
    <lineage>
        <taxon>Bacteria</taxon>
        <taxon>Bacillati</taxon>
        <taxon>Actinomycetota</taxon>
        <taxon>Actinomycetes</taxon>
        <taxon>Micrococcales</taxon>
        <taxon>Microbacteriaceae</taxon>
        <taxon>Microbacterium</taxon>
    </lineage>
</organism>
<keyword evidence="3" id="KW-1185">Reference proteome</keyword>
<feature type="compositionally biased region" description="Polar residues" evidence="1">
    <location>
        <begin position="22"/>
        <end position="32"/>
    </location>
</feature>
<feature type="region of interest" description="Disordered" evidence="1">
    <location>
        <begin position="112"/>
        <end position="182"/>
    </location>
</feature>
<evidence type="ECO:0000313" key="2">
    <source>
        <dbReference type="EMBL" id="KXZ60291.1"/>
    </source>
</evidence>
<dbReference type="PATRIC" id="fig|36807.3.peg.1721"/>
<dbReference type="EMBL" id="LRAD01000035">
    <property type="protein sequence ID" value="KXZ60291.1"/>
    <property type="molecule type" value="Genomic_DNA"/>
</dbReference>
<feature type="region of interest" description="Disordered" evidence="1">
    <location>
        <begin position="1"/>
        <end position="67"/>
    </location>
</feature>
<gene>
    <name evidence="2" type="ORF">Mlaev_01697</name>
</gene>
<dbReference type="AlphaFoldDB" id="A0A150HDX1"/>
<sequence>MMDTTPAGWYPMDAHTERDWSGTGSNDVSRQPSGGAGSETASPQKSNLDGVATAMKTSSRRSPRLNRRTSRILQLTLGTLAIMLTLTACGEAPLLPPCPERDASADRTGCDAYVSAPEQPSTIDPGQTSPTVESQSLPGGEASPLEALSDPGAQAPEVPPAASAPQQPINQPPGVAQPPAEPEKPLVLSVDWAGQPSPLLFTAEQTTWRAQVKVVSSLGASYVSVVLRGPRGSGPVPATLISGTPEEGVWIASVTASCRSYPSGSEVFAAATVGDAAGNTAGNLESSVGVTYAGSPRPFVCP</sequence>
<evidence type="ECO:0000256" key="1">
    <source>
        <dbReference type="SAM" id="MobiDB-lite"/>
    </source>
</evidence>
<comment type="caution">
    <text evidence="2">The sequence shown here is derived from an EMBL/GenBank/DDBJ whole genome shotgun (WGS) entry which is preliminary data.</text>
</comment>
<accession>A0A150HDX1</accession>
<proteinExistence type="predicted"/>